<gene>
    <name evidence="1" type="ORF">QQ008_12680</name>
</gene>
<name>A0ABT8KQD5_9BACT</name>
<evidence type="ECO:0000313" key="1">
    <source>
        <dbReference type="EMBL" id="MDN5202232.1"/>
    </source>
</evidence>
<evidence type="ECO:0000313" key="2">
    <source>
        <dbReference type="Proteomes" id="UP001172082"/>
    </source>
</evidence>
<protein>
    <submittedName>
        <fullName evidence="1">Uncharacterized protein</fullName>
    </submittedName>
</protein>
<comment type="caution">
    <text evidence="1">The sequence shown here is derived from an EMBL/GenBank/DDBJ whole genome shotgun (WGS) entry which is preliminary data.</text>
</comment>
<proteinExistence type="predicted"/>
<dbReference type="EMBL" id="JAUJEA010000004">
    <property type="protein sequence ID" value="MDN5202232.1"/>
    <property type="molecule type" value="Genomic_DNA"/>
</dbReference>
<organism evidence="1 2">
    <name type="scientific">Splendidivirga corallicola</name>
    <dbReference type="NCBI Taxonomy" id="3051826"/>
    <lineage>
        <taxon>Bacteria</taxon>
        <taxon>Pseudomonadati</taxon>
        <taxon>Bacteroidota</taxon>
        <taxon>Cytophagia</taxon>
        <taxon>Cytophagales</taxon>
        <taxon>Splendidivirgaceae</taxon>
        <taxon>Splendidivirga</taxon>
    </lineage>
</organism>
<dbReference type="Proteomes" id="UP001172082">
    <property type="component" value="Unassembled WGS sequence"/>
</dbReference>
<reference evidence="1" key="1">
    <citation type="submission" date="2023-06" db="EMBL/GenBank/DDBJ databases">
        <title>Genomic of Parafulvivirga corallium.</title>
        <authorList>
            <person name="Wang G."/>
        </authorList>
    </citation>
    <scope>NUCLEOTIDE SEQUENCE</scope>
    <source>
        <strain evidence="1">BMA10</strain>
    </source>
</reference>
<dbReference type="RefSeq" id="WP_346752258.1">
    <property type="nucleotide sequence ID" value="NZ_JAUJEA010000004.1"/>
</dbReference>
<keyword evidence="2" id="KW-1185">Reference proteome</keyword>
<accession>A0ABT8KQD5</accession>
<sequence length="134" mass="15997">MKQLITVLFISLSLQLVAQSKKQIKKNGITAVKTLEQDISLGEKELWIEKEEHFDQKGELVEIKKFYKKGKIKSWERFTYNEAGLLASEEELNAKGETIKLIEYKYENGLRTQKLYYDAKKRLYKKKKYEYQYE</sequence>